<evidence type="ECO:0000256" key="2">
    <source>
        <dbReference type="ARBA" id="ARBA00022730"/>
    </source>
</evidence>
<evidence type="ECO:0000256" key="1">
    <source>
        <dbReference type="ARBA" id="ARBA00007116"/>
    </source>
</evidence>
<comment type="similarity">
    <text evidence="1">Belongs to the universal ribosomal protein uL18 family.</text>
</comment>
<organism evidence="7">
    <name type="scientific">Poterioochromonas malhamensis</name>
    <dbReference type="NCBI Taxonomy" id="88167"/>
    <lineage>
        <taxon>Eukaryota</taxon>
        <taxon>Sar</taxon>
        <taxon>Stramenopiles</taxon>
        <taxon>Ochrophyta</taxon>
        <taxon>Synurophyceae</taxon>
        <taxon>Ochromonadales</taxon>
        <taxon>Ochromonadaceae</taxon>
        <taxon>Poterioochromonas</taxon>
    </lineage>
</organism>
<dbReference type="SUPFAM" id="SSF53137">
    <property type="entry name" value="Translational machinery components"/>
    <property type="match status" value="1"/>
</dbReference>
<keyword evidence="3" id="KW-0694">RNA-binding</keyword>
<dbReference type="Pfam" id="PF00861">
    <property type="entry name" value="Ribosomal_L18p"/>
    <property type="match status" value="1"/>
</dbReference>
<evidence type="ECO:0000256" key="4">
    <source>
        <dbReference type="ARBA" id="ARBA00022980"/>
    </source>
</evidence>
<keyword evidence="2" id="KW-0699">rRNA-binding</keyword>
<dbReference type="GO" id="GO:1990904">
    <property type="term" value="C:ribonucleoprotein complex"/>
    <property type="evidence" value="ECO:0007669"/>
    <property type="project" value="UniProtKB-KW"/>
</dbReference>
<dbReference type="InterPro" id="IPR057268">
    <property type="entry name" value="Ribosomal_L18"/>
</dbReference>
<gene>
    <name evidence="7" type="primary">rpl18</name>
</gene>
<keyword evidence="5" id="KW-0687">Ribonucleoprotein</keyword>
<dbReference type="AlphaFoldDB" id="A0A7T6Y7I7"/>
<dbReference type="GO" id="GO:0005840">
    <property type="term" value="C:ribosome"/>
    <property type="evidence" value="ECO:0007669"/>
    <property type="project" value="UniProtKB-KW"/>
</dbReference>
<evidence type="ECO:0000313" key="7">
    <source>
        <dbReference type="EMBL" id="QQK54989.1"/>
    </source>
</evidence>
<dbReference type="InterPro" id="IPR004389">
    <property type="entry name" value="Ribosomal_uL18_bac-type"/>
</dbReference>
<accession>A0A7T6Y7I7</accession>
<evidence type="ECO:0000256" key="3">
    <source>
        <dbReference type="ARBA" id="ARBA00022884"/>
    </source>
</evidence>
<dbReference type="RefSeq" id="YP_010139323.1">
    <property type="nucleotide sequence ID" value="NC_056910.1"/>
</dbReference>
<proteinExistence type="inferred from homology"/>
<dbReference type="PANTHER" id="PTHR12899">
    <property type="entry name" value="39S RIBOSOMAL PROTEIN L18, MITOCHONDRIAL"/>
    <property type="match status" value="1"/>
</dbReference>
<keyword evidence="7" id="KW-0934">Plastid</keyword>
<reference evidence="7" key="1">
    <citation type="submission" date="2020-10" db="EMBL/GenBank/DDBJ databases">
        <title>Complete chloroplast genome of the Synurophyceae Poterioochromonas malhamensis (Pringsheim) R.A.Andersen 2017 from Van Lake in Eastern Anatolia.</title>
        <authorList>
            <person name="Gastineau R."/>
            <person name="Yilmaz E."/>
            <person name="Solak C.N."/>
            <person name="Lemieux C."/>
            <person name="Turmel M."/>
            <person name="Witkowski A."/>
        </authorList>
    </citation>
    <scope>NUCLEOTIDE SEQUENCE</scope>
    <source>
        <strain evidence="7">SZCZR2049</strain>
    </source>
</reference>
<protein>
    <recommendedName>
        <fullName evidence="6">Large ribosomal subunit protein uL18c</fullName>
    </recommendedName>
</protein>
<evidence type="ECO:0000256" key="5">
    <source>
        <dbReference type="ARBA" id="ARBA00023274"/>
    </source>
</evidence>
<dbReference type="Gene3D" id="3.30.420.100">
    <property type="match status" value="1"/>
</dbReference>
<dbReference type="GeneID" id="67132885"/>
<sequence length="126" mass="14542">MKKLKKNIHFLKNKKRHLKKIIGNISKPRLSIYKSNKHIYAQLIDDINGHTLCSSSTTEKKKIKNLLVSKNENELNLNFSYTIGQNLGKRAKNLNIQAVVFDRNYELYHGKIKKLIEGLHGEGIIC</sequence>
<name>A0A7T6Y7I7_9STRA</name>
<dbReference type="GO" id="GO:0003735">
    <property type="term" value="F:structural constituent of ribosome"/>
    <property type="evidence" value="ECO:0007669"/>
    <property type="project" value="InterPro"/>
</dbReference>
<keyword evidence="4 7" id="KW-0689">Ribosomal protein</keyword>
<evidence type="ECO:0000256" key="6">
    <source>
        <dbReference type="ARBA" id="ARBA00035303"/>
    </source>
</evidence>
<dbReference type="EMBL" id="MW175522">
    <property type="protein sequence ID" value="QQK54989.1"/>
    <property type="molecule type" value="Genomic_DNA"/>
</dbReference>
<dbReference type="GO" id="GO:0005737">
    <property type="term" value="C:cytoplasm"/>
    <property type="evidence" value="ECO:0007669"/>
    <property type="project" value="UniProtKB-ARBA"/>
</dbReference>
<dbReference type="CDD" id="cd00432">
    <property type="entry name" value="Ribosomal_L18_L5e"/>
    <property type="match status" value="1"/>
</dbReference>
<dbReference type="GO" id="GO:0006412">
    <property type="term" value="P:translation"/>
    <property type="evidence" value="ECO:0007669"/>
    <property type="project" value="InterPro"/>
</dbReference>
<dbReference type="PANTHER" id="PTHR12899:SF3">
    <property type="entry name" value="LARGE RIBOSOMAL SUBUNIT PROTEIN UL18M"/>
    <property type="match status" value="1"/>
</dbReference>
<dbReference type="InterPro" id="IPR005484">
    <property type="entry name" value="Ribosomal_uL18_bac/plant/anim"/>
</dbReference>
<geneLocation type="plastid" evidence="7"/>
<dbReference type="GO" id="GO:0008097">
    <property type="term" value="F:5S rRNA binding"/>
    <property type="evidence" value="ECO:0007669"/>
    <property type="project" value="TreeGrafter"/>
</dbReference>
<dbReference type="HAMAP" id="MF_01337_B">
    <property type="entry name" value="Ribosomal_uL18_B"/>
    <property type="match status" value="1"/>
</dbReference>